<dbReference type="PANTHER" id="PTHR11085:SF15">
    <property type="entry name" value="NAD-DEPENDENT HISTONE DEACETYLASE HST4"/>
    <property type="match status" value="1"/>
</dbReference>
<reference evidence="9 10" key="1">
    <citation type="journal article" date="2013" name="Nat. Commun.">
        <title>The evolution and pathogenic mechanisms of the rice sheath blight pathogen.</title>
        <authorList>
            <person name="Zheng A."/>
            <person name="Lin R."/>
            <person name="Xu L."/>
            <person name="Qin P."/>
            <person name="Tang C."/>
            <person name="Ai P."/>
            <person name="Zhang D."/>
            <person name="Liu Y."/>
            <person name="Sun Z."/>
            <person name="Feng H."/>
            <person name="Wang Y."/>
            <person name="Chen Y."/>
            <person name="Liang X."/>
            <person name="Fu R."/>
            <person name="Li Q."/>
            <person name="Zhang J."/>
            <person name="Yu X."/>
            <person name="Xie Z."/>
            <person name="Ding L."/>
            <person name="Guan P."/>
            <person name="Tang J."/>
            <person name="Liang Y."/>
            <person name="Wang S."/>
            <person name="Deng Q."/>
            <person name="Li S."/>
            <person name="Zhu J."/>
            <person name="Wang L."/>
            <person name="Liu H."/>
            <person name="Li P."/>
        </authorList>
    </citation>
    <scope>NUCLEOTIDE SEQUENCE [LARGE SCALE GENOMIC DNA]</scope>
    <source>
        <strain evidence="10">AG-1 IA</strain>
    </source>
</reference>
<evidence type="ECO:0000313" key="10">
    <source>
        <dbReference type="Proteomes" id="UP000011668"/>
    </source>
</evidence>
<evidence type="ECO:0000256" key="3">
    <source>
        <dbReference type="ARBA" id="ARBA00022679"/>
    </source>
</evidence>
<dbReference type="GO" id="GO:0005634">
    <property type="term" value="C:nucleus"/>
    <property type="evidence" value="ECO:0007669"/>
    <property type="project" value="TreeGrafter"/>
</dbReference>
<accession>L8WVS3</accession>
<feature type="compositionally biased region" description="Polar residues" evidence="7">
    <location>
        <begin position="442"/>
        <end position="453"/>
    </location>
</feature>
<dbReference type="GO" id="GO:0005739">
    <property type="term" value="C:mitochondrion"/>
    <property type="evidence" value="ECO:0007669"/>
    <property type="project" value="UniProtKB-SubCell"/>
</dbReference>
<evidence type="ECO:0000256" key="6">
    <source>
        <dbReference type="PROSITE-ProRule" id="PRU00236"/>
    </source>
</evidence>
<dbReference type="InterPro" id="IPR050134">
    <property type="entry name" value="NAD-dep_sirtuin_deacylases"/>
</dbReference>
<dbReference type="Pfam" id="PF02146">
    <property type="entry name" value="SIR2"/>
    <property type="match status" value="1"/>
</dbReference>
<keyword evidence="4" id="KW-0520">NAD</keyword>
<dbReference type="PROSITE" id="PS50305">
    <property type="entry name" value="SIRTUIN"/>
    <property type="match status" value="1"/>
</dbReference>
<name>L8WVS3_THACA</name>
<comment type="caution">
    <text evidence="9">The sequence shown here is derived from an EMBL/GenBank/DDBJ whole genome shotgun (WGS) entry which is preliminary data.</text>
</comment>
<keyword evidence="5" id="KW-0496">Mitochondrion</keyword>
<evidence type="ECO:0000256" key="4">
    <source>
        <dbReference type="ARBA" id="ARBA00023027"/>
    </source>
</evidence>
<dbReference type="SUPFAM" id="SSF52467">
    <property type="entry name" value="DHS-like NAD/FAD-binding domain"/>
    <property type="match status" value="1"/>
</dbReference>
<dbReference type="GO" id="GO:0070403">
    <property type="term" value="F:NAD+ binding"/>
    <property type="evidence" value="ECO:0007669"/>
    <property type="project" value="InterPro"/>
</dbReference>
<dbReference type="InterPro" id="IPR029035">
    <property type="entry name" value="DHS-like_NAD/FAD-binding_dom"/>
</dbReference>
<sequence>MPLPPFTSVIALDGTTSSAQIPSCARVVDNHASRLRDVYQAINDARRIVVLCGAGISVHAGIPDFRSPNGLFQSLKREHPRENITSGRDLFDAAIFKVSVKLNVKYTPDLSALQSEETMAMFYKMISHLATLSDAAQPTPFHEMLHSLDARGQLLRVYTQNIDALEERAGLSFGVPTFPSRSRKRKAEGSPSPVRPRSSSSERSIASTSHVCTPPGATASSMQSSPASTPTPTHQLPRCVPLHGTLKHLYCPSCYFTLPLCAPNQLEALKSGNSLACPQCAELDGTRRLVGKRTRGVARLRPGVVLYNEPHREGEAERVGECVRRDLIGLGSGQLSRTSSARKKRSGEDLLIVAGTSLRIPGAKRIVREFSKALHPILSTNLDDDVQTHQTAVKTVYLNFDFPVPAREWDGVFDVWVQGDIQMFARGFENYQVEAERGSTNVTGSIITPQPKRSNLDGIREPRTPARGVTHPTKSLEESVSQSRPTSVVRKPKHTFTPKLPGSPRLRARALHPTYVDHQSLQHTSSQIKHAPESSTCLKIRIKRPMGMHTPEESKLQLLPLPQEIHNPLVPVDVDQGPGNFYISARSVTIVDRRNSSAYRGRWMQLRSPSERTLYFLTHVLLDSSRSFWKTTSLGNSYASTLVPLKNASQS</sequence>
<dbReference type="InterPro" id="IPR026591">
    <property type="entry name" value="Sirtuin_cat_small_dom_sf"/>
</dbReference>
<dbReference type="STRING" id="983506.L8WVS3"/>
<feature type="region of interest" description="Disordered" evidence="7">
    <location>
        <begin position="176"/>
        <end position="234"/>
    </location>
</feature>
<dbReference type="GO" id="GO:1990414">
    <property type="term" value="P:replication-born double-strand break repair via sister chromatid exchange"/>
    <property type="evidence" value="ECO:0007669"/>
    <property type="project" value="TreeGrafter"/>
</dbReference>
<feature type="region of interest" description="Disordered" evidence="7">
    <location>
        <begin position="442"/>
        <end position="505"/>
    </location>
</feature>
<evidence type="ECO:0000256" key="2">
    <source>
        <dbReference type="ARBA" id="ARBA00006924"/>
    </source>
</evidence>
<dbReference type="GO" id="GO:0000122">
    <property type="term" value="P:negative regulation of transcription by RNA polymerase II"/>
    <property type="evidence" value="ECO:0007669"/>
    <property type="project" value="TreeGrafter"/>
</dbReference>
<dbReference type="GO" id="GO:0031934">
    <property type="term" value="C:mating-type region heterochromatin"/>
    <property type="evidence" value="ECO:0007669"/>
    <property type="project" value="TreeGrafter"/>
</dbReference>
<dbReference type="Gene3D" id="3.40.50.1220">
    <property type="entry name" value="TPP-binding domain"/>
    <property type="match status" value="2"/>
</dbReference>
<comment type="similarity">
    <text evidence="2">Belongs to the sirtuin family. Class I subfamily.</text>
</comment>
<dbReference type="InterPro" id="IPR003000">
    <property type="entry name" value="Sirtuin"/>
</dbReference>
<organism evidence="9 10">
    <name type="scientific">Thanatephorus cucumeris (strain AG1-IA)</name>
    <name type="common">Rice sheath blight fungus</name>
    <name type="synonym">Rhizoctonia solani</name>
    <dbReference type="NCBI Taxonomy" id="983506"/>
    <lineage>
        <taxon>Eukaryota</taxon>
        <taxon>Fungi</taxon>
        <taxon>Dikarya</taxon>
        <taxon>Basidiomycota</taxon>
        <taxon>Agaricomycotina</taxon>
        <taxon>Agaricomycetes</taxon>
        <taxon>Cantharellales</taxon>
        <taxon>Ceratobasidiaceae</taxon>
        <taxon>Rhizoctonia</taxon>
        <taxon>Rhizoctonia solani AG-1</taxon>
    </lineage>
</organism>
<dbReference type="GO" id="GO:0017136">
    <property type="term" value="F:histone deacetylase activity, NAD-dependent"/>
    <property type="evidence" value="ECO:0007669"/>
    <property type="project" value="TreeGrafter"/>
</dbReference>
<evidence type="ECO:0000256" key="5">
    <source>
        <dbReference type="ARBA" id="ARBA00023128"/>
    </source>
</evidence>
<dbReference type="EMBL" id="AFRT01001431">
    <property type="protein sequence ID" value="ELU40454.1"/>
    <property type="molecule type" value="Genomic_DNA"/>
</dbReference>
<dbReference type="InterPro" id="IPR026590">
    <property type="entry name" value="Ssirtuin_cat_dom"/>
</dbReference>
<proteinExistence type="inferred from homology"/>
<feature type="compositionally biased region" description="Polar residues" evidence="7">
    <location>
        <begin position="218"/>
        <end position="234"/>
    </location>
</feature>
<dbReference type="GO" id="GO:0031508">
    <property type="term" value="P:pericentric heterochromatin formation"/>
    <property type="evidence" value="ECO:0007669"/>
    <property type="project" value="TreeGrafter"/>
</dbReference>
<evidence type="ECO:0000256" key="7">
    <source>
        <dbReference type="SAM" id="MobiDB-lite"/>
    </source>
</evidence>
<dbReference type="PANTHER" id="PTHR11085">
    <property type="entry name" value="NAD-DEPENDENT PROTEIN DEACYLASE SIRTUIN-5, MITOCHONDRIAL-RELATED"/>
    <property type="match status" value="1"/>
</dbReference>
<dbReference type="GO" id="GO:0006282">
    <property type="term" value="P:regulation of DNA repair"/>
    <property type="evidence" value="ECO:0007669"/>
    <property type="project" value="TreeGrafter"/>
</dbReference>
<dbReference type="OMA" id="CQTCTHS"/>
<evidence type="ECO:0000256" key="1">
    <source>
        <dbReference type="ARBA" id="ARBA00004173"/>
    </source>
</evidence>
<feature type="compositionally biased region" description="Basic and acidic residues" evidence="7">
    <location>
        <begin position="454"/>
        <end position="464"/>
    </location>
</feature>
<dbReference type="Gene3D" id="3.30.1600.10">
    <property type="entry name" value="SIR2/SIRT2 'Small Domain"/>
    <property type="match status" value="1"/>
</dbReference>
<dbReference type="OrthoDB" id="2919105at2759"/>
<comment type="caution">
    <text evidence="6">Lacks conserved residue(s) required for the propagation of feature annotation.</text>
</comment>
<dbReference type="AlphaFoldDB" id="L8WVS3"/>
<dbReference type="Proteomes" id="UP000011668">
    <property type="component" value="Unassembled WGS sequence"/>
</dbReference>
<feature type="compositionally biased region" description="Low complexity" evidence="7">
    <location>
        <begin position="190"/>
        <end position="209"/>
    </location>
</feature>
<keyword evidence="3" id="KW-0808">Transferase</keyword>
<comment type="subcellular location">
    <subcellularLocation>
        <location evidence="1">Mitochondrion</location>
    </subcellularLocation>
</comment>
<evidence type="ECO:0000259" key="8">
    <source>
        <dbReference type="PROSITE" id="PS50305"/>
    </source>
</evidence>
<keyword evidence="10" id="KW-1185">Reference proteome</keyword>
<dbReference type="HOGENOM" id="CLU_021544_3_0_1"/>
<evidence type="ECO:0000313" key="9">
    <source>
        <dbReference type="EMBL" id="ELU40454.1"/>
    </source>
</evidence>
<protein>
    <submittedName>
        <fullName evidence="9">Hst3 protein</fullName>
    </submittedName>
</protein>
<feature type="domain" description="Deacetylase sirtuin-type" evidence="8">
    <location>
        <begin position="28"/>
        <end position="439"/>
    </location>
</feature>
<gene>
    <name evidence="9" type="ORF">AG1IA_05520</name>
</gene>